<reference evidence="2 3" key="1">
    <citation type="submission" date="2019-06" db="EMBL/GenBank/DDBJ databases">
        <title>Sequencing the genomes of 1000 actinobacteria strains.</title>
        <authorList>
            <person name="Klenk H.-P."/>
        </authorList>
    </citation>
    <scope>NUCLEOTIDE SEQUENCE [LARGE SCALE GENOMIC DNA]</scope>
    <source>
        <strain evidence="2 3">DSM 105492</strain>
    </source>
</reference>
<dbReference type="AlphaFoldDB" id="A0A543FLR5"/>
<feature type="transmembrane region" description="Helical" evidence="1">
    <location>
        <begin position="33"/>
        <end position="55"/>
    </location>
</feature>
<keyword evidence="3" id="KW-1185">Reference proteome</keyword>
<keyword evidence="1" id="KW-0472">Membrane</keyword>
<proteinExistence type="predicted"/>
<dbReference type="OrthoDB" id="3240366at2"/>
<name>A0A543FLR5_9MICO</name>
<evidence type="ECO:0000256" key="1">
    <source>
        <dbReference type="SAM" id="Phobius"/>
    </source>
</evidence>
<sequence>MSTDDSGTRADAERMYDLMQSQRRSTQSRLLRGYAVLLIVWAAAWAIGFGALWCGRDIGDVDLLPTAVAWIVFGACMVIAIVWSIVTGVRSGAGIRGRSRFQGMLYGWSWTISMVGTWLLLVGLQRAGLPDELAALIYPGAFALIVGVLYLAGGALWRAPVQYALGIVIIAVAVAATFVGTPYNFLVYAIAGPFAMIVVAVLLVRGLLPVEPRREQDHE</sequence>
<feature type="transmembrane region" description="Helical" evidence="1">
    <location>
        <begin position="163"/>
        <end position="179"/>
    </location>
</feature>
<evidence type="ECO:0000313" key="3">
    <source>
        <dbReference type="Proteomes" id="UP000320235"/>
    </source>
</evidence>
<feature type="transmembrane region" description="Helical" evidence="1">
    <location>
        <begin position="67"/>
        <end position="93"/>
    </location>
</feature>
<feature type="transmembrane region" description="Helical" evidence="1">
    <location>
        <begin position="105"/>
        <end position="124"/>
    </location>
</feature>
<feature type="transmembrane region" description="Helical" evidence="1">
    <location>
        <begin position="185"/>
        <end position="208"/>
    </location>
</feature>
<keyword evidence="1" id="KW-0812">Transmembrane</keyword>
<accession>A0A543FLR5</accession>
<organism evidence="2 3">
    <name type="scientific">Microbacterium kyungheense</name>
    <dbReference type="NCBI Taxonomy" id="1263636"/>
    <lineage>
        <taxon>Bacteria</taxon>
        <taxon>Bacillati</taxon>
        <taxon>Actinomycetota</taxon>
        <taxon>Actinomycetes</taxon>
        <taxon>Micrococcales</taxon>
        <taxon>Microbacteriaceae</taxon>
        <taxon>Microbacterium</taxon>
    </lineage>
</organism>
<dbReference type="Proteomes" id="UP000320235">
    <property type="component" value="Unassembled WGS sequence"/>
</dbReference>
<dbReference type="RefSeq" id="WP_141893356.1">
    <property type="nucleotide sequence ID" value="NZ_BAABLH010000007.1"/>
</dbReference>
<comment type="caution">
    <text evidence="2">The sequence shown here is derived from an EMBL/GenBank/DDBJ whole genome shotgun (WGS) entry which is preliminary data.</text>
</comment>
<feature type="transmembrane region" description="Helical" evidence="1">
    <location>
        <begin position="136"/>
        <end position="156"/>
    </location>
</feature>
<gene>
    <name evidence="2" type="ORF">FB391_1103</name>
</gene>
<keyword evidence="1" id="KW-1133">Transmembrane helix</keyword>
<evidence type="ECO:0000313" key="2">
    <source>
        <dbReference type="EMBL" id="TQM34813.1"/>
    </source>
</evidence>
<protein>
    <submittedName>
        <fullName evidence="2">Uncharacterized protein</fullName>
    </submittedName>
</protein>
<dbReference type="EMBL" id="VFPE01000001">
    <property type="protein sequence ID" value="TQM34813.1"/>
    <property type="molecule type" value="Genomic_DNA"/>
</dbReference>